<keyword evidence="2" id="KW-1185">Reference proteome</keyword>
<gene>
    <name evidence="1" type="ORF">BDCG_06341</name>
</gene>
<evidence type="ECO:0000313" key="1">
    <source>
        <dbReference type="EMBL" id="EEQ91221.2"/>
    </source>
</evidence>
<dbReference type="RefSeq" id="XP_045277798.1">
    <property type="nucleotide sequence ID" value="XM_045422075.1"/>
</dbReference>
<sequence length="105" mass="11787">MSRLFSGSLQTLVRWSGFDKSKLSAKWKTAVENFTKPGGGAENRLGKLNSVNIKHRDDNPVHKSHFNRDDNEWVISAEISGANGRKVCHIYEDGTGTTKKGEERR</sequence>
<dbReference type="Proteomes" id="UP000002039">
    <property type="component" value="Unassembled WGS sequence"/>
</dbReference>
<dbReference type="EMBL" id="EQ999978">
    <property type="protein sequence ID" value="EEQ91221.2"/>
    <property type="molecule type" value="Genomic_DNA"/>
</dbReference>
<reference evidence="2" key="1">
    <citation type="journal article" date="2015" name="PLoS Genet.">
        <title>The dynamic genome and transcriptome of the human fungal pathogen Blastomyces and close relative Emmonsia.</title>
        <authorList>
            <person name="Munoz J.F."/>
            <person name="Gauthier G.M."/>
            <person name="Desjardins C.A."/>
            <person name="Gallo J.E."/>
            <person name="Holder J."/>
            <person name="Sullivan T.D."/>
            <person name="Marty A.J."/>
            <person name="Carmen J.C."/>
            <person name="Chen Z."/>
            <person name="Ding L."/>
            <person name="Gujja S."/>
            <person name="Magrini V."/>
            <person name="Misas E."/>
            <person name="Mitreva M."/>
            <person name="Priest M."/>
            <person name="Saif S."/>
            <person name="Whiston E.A."/>
            <person name="Young S."/>
            <person name="Zeng Q."/>
            <person name="Goldman W.E."/>
            <person name="Mardis E.R."/>
            <person name="Taylor J.W."/>
            <person name="McEwen J.G."/>
            <person name="Clay O.K."/>
            <person name="Klein B.S."/>
            <person name="Cuomo C.A."/>
        </authorList>
    </citation>
    <scope>NUCLEOTIDE SEQUENCE [LARGE SCALE GENOMIC DNA]</scope>
    <source>
        <strain evidence="2">ER-3 / ATCC MYA-2586</strain>
    </source>
</reference>
<organism evidence="1 2">
    <name type="scientific">Ajellomyces dermatitidis (strain ER-3 / ATCC MYA-2586)</name>
    <name type="common">Blastomyces dermatitidis</name>
    <dbReference type="NCBI Taxonomy" id="559297"/>
    <lineage>
        <taxon>Eukaryota</taxon>
        <taxon>Fungi</taxon>
        <taxon>Dikarya</taxon>
        <taxon>Ascomycota</taxon>
        <taxon>Pezizomycotina</taxon>
        <taxon>Eurotiomycetes</taxon>
        <taxon>Eurotiomycetidae</taxon>
        <taxon>Onygenales</taxon>
        <taxon>Ajellomycetaceae</taxon>
        <taxon>Blastomyces</taxon>
    </lineage>
</organism>
<dbReference type="GeneID" id="69028234"/>
<name>A0ABP2F2Z7_AJEDR</name>
<evidence type="ECO:0000313" key="2">
    <source>
        <dbReference type="Proteomes" id="UP000002039"/>
    </source>
</evidence>
<proteinExistence type="predicted"/>
<accession>A0ABP2F2Z7</accession>
<protein>
    <submittedName>
        <fullName evidence="1">Uncharacterized protein</fullName>
    </submittedName>
</protein>